<evidence type="ECO:0000259" key="6">
    <source>
        <dbReference type="PROSITE" id="PS50048"/>
    </source>
</evidence>
<evidence type="ECO:0000256" key="5">
    <source>
        <dbReference type="SAM" id="MobiDB-lite"/>
    </source>
</evidence>
<dbReference type="SUPFAM" id="SSF57701">
    <property type="entry name" value="Zn2/Cys6 DNA-binding domain"/>
    <property type="match status" value="1"/>
</dbReference>
<dbReference type="OrthoDB" id="2593732at2759"/>
<dbReference type="InterPro" id="IPR001138">
    <property type="entry name" value="Zn2Cys6_DnaBD"/>
</dbReference>
<name>A0A0N0NI27_9EURO</name>
<evidence type="ECO:0000256" key="1">
    <source>
        <dbReference type="ARBA" id="ARBA00023015"/>
    </source>
</evidence>
<dbReference type="Gene3D" id="4.10.240.10">
    <property type="entry name" value="Zn(2)-C6 fungal-type DNA-binding domain"/>
    <property type="match status" value="1"/>
</dbReference>
<dbReference type="CDD" id="cd00067">
    <property type="entry name" value="GAL4"/>
    <property type="match status" value="1"/>
</dbReference>
<reference evidence="7 8" key="1">
    <citation type="submission" date="2015-06" db="EMBL/GenBank/DDBJ databases">
        <title>Draft genome of the ant-associated black yeast Phialophora attae CBS 131958.</title>
        <authorList>
            <person name="Moreno L.F."/>
            <person name="Stielow B.J."/>
            <person name="de Hoog S."/>
            <person name="Vicente V.A."/>
            <person name="Weiss V.A."/>
            <person name="de Vries M."/>
            <person name="Cruz L.M."/>
            <person name="Souza E.M."/>
        </authorList>
    </citation>
    <scope>NUCLEOTIDE SEQUENCE [LARGE SCALE GENOMIC DNA]</scope>
    <source>
        <strain evidence="7 8">CBS 131958</strain>
    </source>
</reference>
<proteinExistence type="predicted"/>
<dbReference type="Proteomes" id="UP000038010">
    <property type="component" value="Unassembled WGS sequence"/>
</dbReference>
<comment type="caution">
    <text evidence="7">The sequence shown here is derived from an EMBL/GenBank/DDBJ whole genome shotgun (WGS) entry which is preliminary data.</text>
</comment>
<dbReference type="GO" id="GO:0005634">
    <property type="term" value="C:nucleus"/>
    <property type="evidence" value="ECO:0007669"/>
    <property type="project" value="TreeGrafter"/>
</dbReference>
<dbReference type="InterPro" id="IPR036864">
    <property type="entry name" value="Zn2-C6_fun-type_DNA-bd_sf"/>
</dbReference>
<gene>
    <name evidence="7" type="ORF">AB675_9924</name>
</gene>
<dbReference type="PROSITE" id="PS00463">
    <property type="entry name" value="ZN2_CY6_FUNGAL_1"/>
    <property type="match status" value="1"/>
</dbReference>
<feature type="compositionally biased region" description="Gly residues" evidence="5">
    <location>
        <begin position="81"/>
        <end position="90"/>
    </location>
</feature>
<evidence type="ECO:0000256" key="2">
    <source>
        <dbReference type="ARBA" id="ARBA00023125"/>
    </source>
</evidence>
<accession>A0A0N0NI27</accession>
<sequence>MRSTDKTRVRRFTPKTRTGCLTCKRRRVKCDERKPTCAACEKVKTKCEGYAVLKTWLFEPSNSKDGSHSGGSASPSTSDLGQGGGDGGGMLVQSANRKNSDTGEPLYVLEPILFPSLFNNTGEPAVIMDAYLDLSSDTPMAWDTSLYRTRSLKSGPVVDHNGALKLHNQPLDPTPLRHQSHLALATSMLALALPHRFPHSLYLKYMSSTVSEIRKQINHSTFSMQDLISGISQTLLACVLQGDTDSIIAHLRAAFGLVKSLGGIDKIDPNIAAVLRYSDFHFALESLLAPVFPLVVDLRAQYEGSLSALTNNTLMPLAEETMSHAKSLPPVIELVIRRFANAVLALAQAVASTADAALSYQELNWMASHAAGSLHILLGVYPSALATEVPFRQQTPIYESYTILLILWLQLLMCTANETLSAVSIRLSCLTVRNHEFREEQRCTYASERIDEGLMRWNQAVREAKLARESPPGDWEAKMVSIVEEMELDLPVRLGPLMRGLLESTAEIRHLSRVGRPVFVSAMEENDDVRVVSGYEERLNESDNEDRAGIENEEVRVRTVMGGGVTAGQIVEDEEELPMPGMGCGGQNGW</sequence>
<evidence type="ECO:0000256" key="4">
    <source>
        <dbReference type="ARBA" id="ARBA00023242"/>
    </source>
</evidence>
<protein>
    <recommendedName>
        <fullName evidence="6">Zn(2)-C6 fungal-type domain-containing protein</fullName>
    </recommendedName>
</protein>
<dbReference type="EMBL" id="LFJN01000041">
    <property type="protein sequence ID" value="KPI35361.1"/>
    <property type="molecule type" value="Genomic_DNA"/>
</dbReference>
<dbReference type="GeneID" id="28742382"/>
<dbReference type="AlphaFoldDB" id="A0A0N0NI27"/>
<feature type="region of interest" description="Disordered" evidence="5">
    <location>
        <begin position="62"/>
        <end position="97"/>
    </location>
</feature>
<organism evidence="7 8">
    <name type="scientific">Cyphellophora attinorum</name>
    <dbReference type="NCBI Taxonomy" id="1664694"/>
    <lineage>
        <taxon>Eukaryota</taxon>
        <taxon>Fungi</taxon>
        <taxon>Dikarya</taxon>
        <taxon>Ascomycota</taxon>
        <taxon>Pezizomycotina</taxon>
        <taxon>Eurotiomycetes</taxon>
        <taxon>Chaetothyriomycetidae</taxon>
        <taxon>Chaetothyriales</taxon>
        <taxon>Cyphellophoraceae</taxon>
        <taxon>Cyphellophora</taxon>
    </lineage>
</organism>
<dbReference type="GO" id="GO:0045944">
    <property type="term" value="P:positive regulation of transcription by RNA polymerase II"/>
    <property type="evidence" value="ECO:0007669"/>
    <property type="project" value="TreeGrafter"/>
</dbReference>
<dbReference type="Pfam" id="PF00172">
    <property type="entry name" value="Zn_clus"/>
    <property type="match status" value="1"/>
</dbReference>
<dbReference type="VEuPathDB" id="FungiDB:AB675_9924"/>
<dbReference type="SMART" id="SM00066">
    <property type="entry name" value="GAL4"/>
    <property type="match status" value="1"/>
</dbReference>
<evidence type="ECO:0000256" key="3">
    <source>
        <dbReference type="ARBA" id="ARBA00023163"/>
    </source>
</evidence>
<dbReference type="PANTHER" id="PTHR37534:SF7">
    <property type="entry name" value="TRANSCRIPTIONAL ACTIVATOR PROTEIN UGA3"/>
    <property type="match status" value="1"/>
</dbReference>
<dbReference type="RefSeq" id="XP_017995324.1">
    <property type="nucleotide sequence ID" value="XM_018150502.1"/>
</dbReference>
<dbReference type="GO" id="GO:0000976">
    <property type="term" value="F:transcription cis-regulatory region binding"/>
    <property type="evidence" value="ECO:0007669"/>
    <property type="project" value="TreeGrafter"/>
</dbReference>
<keyword evidence="3" id="KW-0804">Transcription</keyword>
<keyword evidence="8" id="KW-1185">Reference proteome</keyword>
<dbReference type="GO" id="GO:0008270">
    <property type="term" value="F:zinc ion binding"/>
    <property type="evidence" value="ECO:0007669"/>
    <property type="project" value="InterPro"/>
</dbReference>
<keyword evidence="1" id="KW-0805">Transcription regulation</keyword>
<dbReference type="STRING" id="1664694.A0A0N0NI27"/>
<feature type="domain" description="Zn(2)-C6 fungal-type" evidence="6">
    <location>
        <begin position="19"/>
        <end position="47"/>
    </location>
</feature>
<keyword evidence="2" id="KW-0238">DNA-binding</keyword>
<evidence type="ECO:0000313" key="8">
    <source>
        <dbReference type="Proteomes" id="UP000038010"/>
    </source>
</evidence>
<dbReference type="PROSITE" id="PS50048">
    <property type="entry name" value="ZN2_CY6_FUNGAL_2"/>
    <property type="match status" value="1"/>
</dbReference>
<evidence type="ECO:0000313" key="7">
    <source>
        <dbReference type="EMBL" id="KPI35361.1"/>
    </source>
</evidence>
<keyword evidence="4" id="KW-0539">Nucleus</keyword>
<dbReference type="GO" id="GO:0000981">
    <property type="term" value="F:DNA-binding transcription factor activity, RNA polymerase II-specific"/>
    <property type="evidence" value="ECO:0007669"/>
    <property type="project" value="InterPro"/>
</dbReference>
<dbReference type="PANTHER" id="PTHR37534">
    <property type="entry name" value="TRANSCRIPTIONAL ACTIVATOR PROTEIN UGA3"/>
    <property type="match status" value="1"/>
</dbReference>